<protein>
    <submittedName>
        <fullName evidence="1">Uncharacterized protein</fullName>
    </submittedName>
</protein>
<name>A0A7X0IPB9_9HYPH</name>
<dbReference type="AlphaFoldDB" id="A0A7X0IPB9"/>
<evidence type="ECO:0000313" key="2">
    <source>
        <dbReference type="Proteomes" id="UP000565576"/>
    </source>
</evidence>
<reference evidence="1 2" key="1">
    <citation type="submission" date="2020-08" db="EMBL/GenBank/DDBJ databases">
        <title>Genomic Encyclopedia of Type Strains, Phase IV (KMG-V): Genome sequencing to study the core and pangenomes of soil and plant-associated prokaryotes.</title>
        <authorList>
            <person name="Whitman W."/>
        </authorList>
    </citation>
    <scope>NUCLEOTIDE SEQUENCE [LARGE SCALE GENOMIC DNA]</scope>
    <source>
        <strain evidence="1 2">SEMIA 4060</strain>
    </source>
</reference>
<gene>
    <name evidence="1" type="ORF">GGD46_001954</name>
</gene>
<dbReference type="EMBL" id="JACHBG010000003">
    <property type="protein sequence ID" value="MBB6484676.1"/>
    <property type="molecule type" value="Genomic_DNA"/>
</dbReference>
<dbReference type="RefSeq" id="WP_184703514.1">
    <property type="nucleotide sequence ID" value="NZ_JACHBG010000003.1"/>
</dbReference>
<accession>A0A7X0IPB9</accession>
<sequence length="111" mass="12145">MHITERDGTFTAQHITGPTHNMLRLTVGRGSPQEFAVTVLPPVGECRHHERLTAEEVIPAIQAGLADANAALKANYVIKAAEIVENDSRQRGIYEYLTRKIIEKAAEAPSA</sequence>
<organism evidence="1 2">
    <name type="scientific">Rhizobium lusitanum</name>
    <dbReference type="NCBI Taxonomy" id="293958"/>
    <lineage>
        <taxon>Bacteria</taxon>
        <taxon>Pseudomonadati</taxon>
        <taxon>Pseudomonadota</taxon>
        <taxon>Alphaproteobacteria</taxon>
        <taxon>Hyphomicrobiales</taxon>
        <taxon>Rhizobiaceae</taxon>
        <taxon>Rhizobium/Agrobacterium group</taxon>
        <taxon>Rhizobium</taxon>
    </lineage>
</organism>
<evidence type="ECO:0000313" key="1">
    <source>
        <dbReference type="EMBL" id="MBB6484676.1"/>
    </source>
</evidence>
<proteinExistence type="predicted"/>
<dbReference type="Proteomes" id="UP000565576">
    <property type="component" value="Unassembled WGS sequence"/>
</dbReference>
<comment type="caution">
    <text evidence="1">The sequence shown here is derived from an EMBL/GenBank/DDBJ whole genome shotgun (WGS) entry which is preliminary data.</text>
</comment>